<dbReference type="SUPFAM" id="SSF48452">
    <property type="entry name" value="TPR-like"/>
    <property type="match status" value="1"/>
</dbReference>
<keyword evidence="4" id="KW-1185">Reference proteome</keyword>
<dbReference type="eggNOG" id="COG1729">
    <property type="taxonomic scope" value="Bacteria"/>
</dbReference>
<protein>
    <recommendedName>
        <fullName evidence="5">Tetratricopeptide repeat protein</fullName>
    </recommendedName>
</protein>
<evidence type="ECO:0000313" key="4">
    <source>
        <dbReference type="Proteomes" id="UP000005631"/>
    </source>
</evidence>
<dbReference type="STRING" id="926562.Oweho_2365"/>
<dbReference type="InterPro" id="IPR011990">
    <property type="entry name" value="TPR-like_helical_dom_sf"/>
</dbReference>
<accession>G8R6B6</accession>
<gene>
    <name evidence="3" type="ordered locus">Oweho_2365</name>
</gene>
<sequence length="879" mass="100659">MALKPYKLLIVLFFGLALVLAGCKKTKDTFTSRTFHRMVSKFNPLYNGQQAMVQGEAALKQAHRDDFNTILSVFQEGDKAAASNVKPTMDKAIEKAAKVIQEHSMMIRNDQKNTYVDDSYLLLGKARYYKREYLEALETFNYCVQQYPDSKDYEEARYWAARTETRLGNFISAKDKFEKMYRSERLPKKLKGDVFAAFGQLEIDQKHYSVAIQLLTQAVDKTKDRDSEIRWMFIIGQLHSALGNDFEASEMFKKVIKKGPPYELLFQAQLNRARNYDVDLQDPEVVMDDLRAMLKDDKNYDNRDQIYYVMAEVQAKLDEDGLEEDYLKESVRNSTINNNQKGMSYLKLAENNFDDKMYTVASAYYDSSFTNIDKENPRFDEVKRKKESLGELVKNLNIIITQDSLQMLANMGEKQRLRKIEEIVEKEQEAAEEKRREDEMRNSNPFAQEGSITANNQGAVKGGQWYFYNQSLRSVGVRDFTNQFGNRKLEDNWRRRDKETISDFDGGKSSDDDLEEGGDVTASAEEEANSKVQQYLANVPLTEEAMAKSHVMIIDAFINVGAIYKDNFQDYHQAEVELKELLKRYPDLELKSRVWYMLYRINVLAEDETDAQYYKNLIKQEFPDSEYARLVDGLVAGGEQDASKAKLYYIKTYKSFKESEYKKALKMSDSGAVAFGNTEQGPQFLMVKALSQGKVGKTESMIATLTVVSNQYASTEQGKEAARILAQIGSGKEEEAKVNEKPGSVATEQPEEKEEESPYKVTDNEQHKYILVVPNTKGLVSNMTIAIADFNKKYFKNSGLKTKAVYLNPSEQMILVSGLADKKEALSYVENITQQKVASKGLGGAAVKHFVISNTNFQTFYSTKDFEGYESYYKENYIK</sequence>
<feature type="region of interest" description="Disordered" evidence="2">
    <location>
        <begin position="429"/>
        <end position="454"/>
    </location>
</feature>
<dbReference type="HOGENOM" id="CLU_007706_1_0_10"/>
<dbReference type="PROSITE" id="PS50005">
    <property type="entry name" value="TPR"/>
    <property type="match status" value="1"/>
</dbReference>
<dbReference type="KEGG" id="oho:Oweho_2365"/>
<reference evidence="3 4" key="1">
    <citation type="journal article" date="2012" name="Stand. Genomic Sci.">
        <title>Genome sequence of the orange-pigmented seawater bacterium Owenweeksia hongkongensis type strain (UST20020801(T)).</title>
        <authorList>
            <person name="Riedel T."/>
            <person name="Held B."/>
            <person name="Nolan M."/>
            <person name="Lucas S."/>
            <person name="Lapidus A."/>
            <person name="Tice H."/>
            <person name="Del Rio T.G."/>
            <person name="Cheng J.F."/>
            <person name="Han C."/>
            <person name="Tapia R."/>
            <person name="Goodwin L.A."/>
            <person name="Pitluck S."/>
            <person name="Liolios K."/>
            <person name="Mavromatis K."/>
            <person name="Pagani I."/>
            <person name="Ivanova N."/>
            <person name="Mikhailova N."/>
            <person name="Pati A."/>
            <person name="Chen A."/>
            <person name="Palaniappan K."/>
            <person name="Rohde M."/>
            <person name="Tindall B.J."/>
            <person name="Detter J.C."/>
            <person name="Goker M."/>
            <person name="Woyke T."/>
            <person name="Bristow J."/>
            <person name="Eisen J.A."/>
            <person name="Markowitz V."/>
            <person name="Hugenholtz P."/>
            <person name="Klenk H.P."/>
            <person name="Kyrpides N.C."/>
        </authorList>
    </citation>
    <scope>NUCLEOTIDE SEQUENCE</scope>
    <source>
        <strain evidence="4">DSM 17368 / JCM 12287 / NRRL B-23963</strain>
    </source>
</reference>
<dbReference type="InterPro" id="IPR019734">
    <property type="entry name" value="TPR_rpt"/>
</dbReference>
<name>G8R6B6_OWEHD</name>
<dbReference type="EMBL" id="CP003156">
    <property type="protein sequence ID" value="AEV33336.1"/>
    <property type="molecule type" value="Genomic_DNA"/>
</dbReference>
<proteinExistence type="predicted"/>
<dbReference type="AlphaFoldDB" id="G8R6B6"/>
<feature type="compositionally biased region" description="Polar residues" evidence="2">
    <location>
        <begin position="442"/>
        <end position="454"/>
    </location>
</feature>
<dbReference type="Proteomes" id="UP000005631">
    <property type="component" value="Chromosome"/>
</dbReference>
<evidence type="ECO:0000256" key="1">
    <source>
        <dbReference type="PROSITE-ProRule" id="PRU00339"/>
    </source>
</evidence>
<keyword evidence="1" id="KW-0802">TPR repeat</keyword>
<dbReference type="Gene3D" id="1.25.40.10">
    <property type="entry name" value="Tetratricopeptide repeat domain"/>
    <property type="match status" value="3"/>
</dbReference>
<evidence type="ECO:0008006" key="5">
    <source>
        <dbReference type="Google" id="ProtNLM"/>
    </source>
</evidence>
<dbReference type="Pfam" id="PF13174">
    <property type="entry name" value="TPR_6"/>
    <property type="match status" value="1"/>
</dbReference>
<feature type="compositionally biased region" description="Basic and acidic residues" evidence="2">
    <location>
        <begin position="429"/>
        <end position="441"/>
    </location>
</feature>
<organism evidence="3 4">
    <name type="scientific">Owenweeksia hongkongensis (strain DSM 17368 / CIP 108786 / JCM 12287 / NRRL B-23963 / UST20020801)</name>
    <dbReference type="NCBI Taxonomy" id="926562"/>
    <lineage>
        <taxon>Bacteria</taxon>
        <taxon>Pseudomonadati</taxon>
        <taxon>Bacteroidota</taxon>
        <taxon>Flavobacteriia</taxon>
        <taxon>Flavobacteriales</taxon>
        <taxon>Owenweeksiaceae</taxon>
        <taxon>Owenweeksia</taxon>
    </lineage>
</organism>
<feature type="repeat" description="TPR" evidence="1">
    <location>
        <begin position="117"/>
        <end position="150"/>
    </location>
</feature>
<feature type="region of interest" description="Disordered" evidence="2">
    <location>
        <begin position="732"/>
        <end position="761"/>
    </location>
</feature>
<evidence type="ECO:0000313" key="3">
    <source>
        <dbReference type="EMBL" id="AEV33336.1"/>
    </source>
</evidence>
<dbReference type="PROSITE" id="PS51257">
    <property type="entry name" value="PROKAR_LIPOPROTEIN"/>
    <property type="match status" value="1"/>
</dbReference>
<evidence type="ECO:0000256" key="2">
    <source>
        <dbReference type="SAM" id="MobiDB-lite"/>
    </source>
</evidence>
<feature type="compositionally biased region" description="Basic and acidic residues" evidence="2">
    <location>
        <begin position="500"/>
        <end position="511"/>
    </location>
</feature>
<feature type="region of interest" description="Disordered" evidence="2">
    <location>
        <begin position="500"/>
        <end position="527"/>
    </location>
</feature>